<proteinExistence type="predicted"/>
<dbReference type="AlphaFoldDB" id="A0A8H6L419"/>
<accession>A0A8H6L419</accession>
<sequence>MMATFSSLPNELLVEIWRHQIHVLSSPFLLEHREQKRQFSTFDNGGRESNISAAGLLKGITTSPRVALYVEDFAITSWRDRWENEEKAVNTPMAFDPQAEEEGRRYRHTPYAEEDLKLLERAAKRVEPVVGDVESLVEGIKRWNSSRKAPHPAQRRVQ</sequence>
<dbReference type="RefSeq" id="XP_037164168.1">
    <property type="nucleotide sequence ID" value="XM_037308904.1"/>
</dbReference>
<evidence type="ECO:0000313" key="1">
    <source>
        <dbReference type="EMBL" id="KAF6234779.1"/>
    </source>
</evidence>
<reference evidence="1 2" key="1">
    <citation type="journal article" date="2020" name="Genomics">
        <title>Complete, high-quality genomes from long-read metagenomic sequencing of two wolf lichen thalli reveals enigmatic genome architecture.</title>
        <authorList>
            <person name="McKenzie S.K."/>
            <person name="Walston R.F."/>
            <person name="Allen J.L."/>
        </authorList>
    </citation>
    <scope>NUCLEOTIDE SEQUENCE [LARGE SCALE GENOMIC DNA]</scope>
    <source>
        <strain evidence="1">WasteWater2</strain>
    </source>
</reference>
<organism evidence="1 2">
    <name type="scientific">Letharia columbiana</name>
    <dbReference type="NCBI Taxonomy" id="112416"/>
    <lineage>
        <taxon>Eukaryota</taxon>
        <taxon>Fungi</taxon>
        <taxon>Dikarya</taxon>
        <taxon>Ascomycota</taxon>
        <taxon>Pezizomycotina</taxon>
        <taxon>Lecanoromycetes</taxon>
        <taxon>OSLEUM clade</taxon>
        <taxon>Lecanoromycetidae</taxon>
        <taxon>Lecanorales</taxon>
        <taxon>Lecanorineae</taxon>
        <taxon>Parmeliaceae</taxon>
        <taxon>Letharia</taxon>
    </lineage>
</organism>
<dbReference type="EMBL" id="JACCJC010000028">
    <property type="protein sequence ID" value="KAF6234779.1"/>
    <property type="molecule type" value="Genomic_DNA"/>
</dbReference>
<name>A0A8H6L419_9LECA</name>
<dbReference type="OrthoDB" id="5397188at2759"/>
<comment type="caution">
    <text evidence="1">The sequence shown here is derived from an EMBL/GenBank/DDBJ whole genome shotgun (WGS) entry which is preliminary data.</text>
</comment>
<dbReference type="Proteomes" id="UP000578531">
    <property type="component" value="Unassembled WGS sequence"/>
</dbReference>
<evidence type="ECO:0000313" key="2">
    <source>
        <dbReference type="Proteomes" id="UP000578531"/>
    </source>
</evidence>
<dbReference type="GeneID" id="59288656"/>
<keyword evidence="2" id="KW-1185">Reference proteome</keyword>
<gene>
    <name evidence="1" type="ORF">HO173_006999</name>
</gene>
<protein>
    <submittedName>
        <fullName evidence="1">Uncharacterized protein</fullName>
    </submittedName>
</protein>